<name>A0A9W6XQC0_9STRA</name>
<feature type="region of interest" description="Disordered" evidence="2">
    <location>
        <begin position="310"/>
        <end position="376"/>
    </location>
</feature>
<comment type="caution">
    <text evidence="3">The sequence shown here is derived from an EMBL/GenBank/DDBJ whole genome shotgun (WGS) entry which is preliminary data.</text>
</comment>
<dbReference type="SUPFAM" id="SSF48371">
    <property type="entry name" value="ARM repeat"/>
    <property type="match status" value="1"/>
</dbReference>
<dbReference type="PANTHER" id="PTHR46700:SF1">
    <property type="entry name" value="ARM REPEAT SUPERFAMILY PROTEIN"/>
    <property type="match status" value="1"/>
</dbReference>
<feature type="region of interest" description="Disordered" evidence="2">
    <location>
        <begin position="181"/>
        <end position="203"/>
    </location>
</feature>
<organism evidence="3 4">
    <name type="scientific">Phytophthora fragariaefolia</name>
    <dbReference type="NCBI Taxonomy" id="1490495"/>
    <lineage>
        <taxon>Eukaryota</taxon>
        <taxon>Sar</taxon>
        <taxon>Stramenopiles</taxon>
        <taxon>Oomycota</taxon>
        <taxon>Peronosporomycetes</taxon>
        <taxon>Peronosporales</taxon>
        <taxon>Peronosporaceae</taxon>
        <taxon>Phytophthora</taxon>
    </lineage>
</organism>
<dbReference type="Pfam" id="PF00514">
    <property type="entry name" value="Arm"/>
    <property type="match status" value="1"/>
</dbReference>
<gene>
    <name evidence="3" type="ORF">Pfra01_001465900</name>
</gene>
<dbReference type="EMBL" id="BSXT01001532">
    <property type="protein sequence ID" value="GMF43395.1"/>
    <property type="molecule type" value="Genomic_DNA"/>
</dbReference>
<dbReference type="PANTHER" id="PTHR46700">
    <property type="entry name" value="ARM REPEAT SUPERFAMILY PROTEIN"/>
    <property type="match status" value="1"/>
</dbReference>
<evidence type="ECO:0000313" key="4">
    <source>
        <dbReference type="Proteomes" id="UP001165121"/>
    </source>
</evidence>
<dbReference type="Gene3D" id="1.25.10.10">
    <property type="entry name" value="Leucine-rich Repeat Variant"/>
    <property type="match status" value="1"/>
</dbReference>
<sequence length="671" mass="73928">MMRIYAELQLSEGVQSNITLKRTEAVSKFSTAAINFQSYLEKYDHMCRVVRLFKFAKMEKERLAIVEEIDDVCRMLNLAAAVTVMDGAAAAATNTAQIFAKLATMHGDITFTHDQIHAALLADKQAIASRNKQFAAEKSALEMRDTNQMGGERVLHRHTLGDALKNDIREQEITVVPTLSSDVEPKQGGFTTSEVEMKSESEPVTAGAVLEANTVVIDAVKLGQTAHSGDSDNEEREQNHQRLTLFQNNPNDQRPAVAVATVDKLVQEKEEKQSNHQQSSPLQESADELDEAIEEDHPSQSNYGQMAEVVESKEGENEMSSEQPPEADNTVVVFAEKEEQDEHPIDELLDEVDDNENDEGATKTKQPSPDTVDGVDVQQPVSAQDCIDEVVVERLCAQPTEEVELGEDQESRSQYSVSLSDTTDEPDEEEDAPLHHSGSFLLDKASVPLLIRLLGSDDATVQQKEEALLDLLGKCVTNSNRVQVYKTKGIPVLAKLVREGETFFTQLYALHCLNWFTFSYSKMRESEFEMLYNCVREPAHTEMLSLLHDLQSGDEEVQERAALQCSCMATRGAGDALRQVGVLPLLIGLVKDGTANQKLWATEALLTLASDNDDNCVAITRGGAIPPLVSLLRSGTDMHKQEAAYALGNLAANNEVNRAKIAREGAIPPMC</sequence>
<dbReference type="AlphaFoldDB" id="A0A9W6XQC0"/>
<feature type="compositionally biased region" description="Acidic residues" evidence="2">
    <location>
        <begin position="422"/>
        <end position="431"/>
    </location>
</feature>
<keyword evidence="4" id="KW-1185">Reference proteome</keyword>
<evidence type="ECO:0000256" key="1">
    <source>
        <dbReference type="PROSITE-ProRule" id="PRU00259"/>
    </source>
</evidence>
<feature type="compositionally biased region" description="Basic and acidic residues" evidence="2">
    <location>
        <begin position="335"/>
        <end position="346"/>
    </location>
</feature>
<dbReference type="SMART" id="SM00185">
    <property type="entry name" value="ARM"/>
    <property type="match status" value="3"/>
</dbReference>
<feature type="region of interest" description="Disordered" evidence="2">
    <location>
        <begin position="268"/>
        <end position="289"/>
    </location>
</feature>
<reference evidence="3" key="1">
    <citation type="submission" date="2023-04" db="EMBL/GenBank/DDBJ databases">
        <title>Phytophthora fragariaefolia NBRC 109709.</title>
        <authorList>
            <person name="Ichikawa N."/>
            <person name="Sato H."/>
            <person name="Tonouchi N."/>
        </authorList>
    </citation>
    <scope>NUCLEOTIDE SEQUENCE</scope>
    <source>
        <strain evidence="3">NBRC 109709</strain>
    </source>
</reference>
<dbReference type="InterPro" id="IPR000225">
    <property type="entry name" value="Armadillo"/>
</dbReference>
<protein>
    <submittedName>
        <fullName evidence="3">Unnamed protein product</fullName>
    </submittedName>
</protein>
<feature type="repeat" description="ARM" evidence="1">
    <location>
        <begin position="623"/>
        <end position="665"/>
    </location>
</feature>
<dbReference type="PROSITE" id="PS50176">
    <property type="entry name" value="ARM_REPEAT"/>
    <property type="match status" value="1"/>
</dbReference>
<feature type="compositionally biased region" description="Acidic residues" evidence="2">
    <location>
        <begin position="347"/>
        <end position="359"/>
    </location>
</feature>
<proteinExistence type="predicted"/>
<feature type="region of interest" description="Disordered" evidence="2">
    <location>
        <begin position="401"/>
        <end position="437"/>
    </location>
</feature>
<dbReference type="OrthoDB" id="128023at2759"/>
<evidence type="ECO:0000256" key="2">
    <source>
        <dbReference type="SAM" id="MobiDB-lite"/>
    </source>
</evidence>
<evidence type="ECO:0000313" key="3">
    <source>
        <dbReference type="EMBL" id="GMF43395.1"/>
    </source>
</evidence>
<dbReference type="Proteomes" id="UP001165121">
    <property type="component" value="Unassembled WGS sequence"/>
</dbReference>
<accession>A0A9W6XQC0</accession>
<dbReference type="InterPro" id="IPR016024">
    <property type="entry name" value="ARM-type_fold"/>
</dbReference>
<dbReference type="InterPro" id="IPR011989">
    <property type="entry name" value="ARM-like"/>
</dbReference>